<gene>
    <name evidence="4" type="ORF">KDX31_10570</name>
</gene>
<dbReference type="PANTHER" id="PTHR45138">
    <property type="entry name" value="REGULATORY COMPONENTS OF SENSORY TRANSDUCTION SYSTEM"/>
    <property type="match status" value="1"/>
</dbReference>
<dbReference type="CDD" id="cd01949">
    <property type="entry name" value="GGDEF"/>
    <property type="match status" value="1"/>
</dbReference>
<dbReference type="Gene3D" id="3.30.70.270">
    <property type="match status" value="1"/>
</dbReference>
<organism evidence="4 5">
    <name type="scientific">Amphritea atlantica</name>
    <dbReference type="NCBI Taxonomy" id="355243"/>
    <lineage>
        <taxon>Bacteria</taxon>
        <taxon>Pseudomonadati</taxon>
        <taxon>Pseudomonadota</taxon>
        <taxon>Gammaproteobacteria</taxon>
        <taxon>Oceanospirillales</taxon>
        <taxon>Oceanospirillaceae</taxon>
        <taxon>Amphritea</taxon>
    </lineage>
</organism>
<dbReference type="InterPro" id="IPR007435">
    <property type="entry name" value="DUF484"/>
</dbReference>
<dbReference type="EC" id="2.7.7.65" evidence="1"/>
<reference evidence="4" key="1">
    <citation type="submission" date="2021-04" db="EMBL/GenBank/DDBJ databases">
        <title>Oceanospirillales bacteria with DddD are important DMSP degraders in coastal seawater.</title>
        <authorList>
            <person name="Liu J."/>
        </authorList>
    </citation>
    <scope>NUCLEOTIDE SEQUENCE</scope>
    <source>
        <strain evidence="4">GY6</strain>
    </source>
</reference>
<dbReference type="PANTHER" id="PTHR45138:SF9">
    <property type="entry name" value="DIGUANYLATE CYCLASE DGCM-RELATED"/>
    <property type="match status" value="1"/>
</dbReference>
<dbReference type="Proteomes" id="UP001059950">
    <property type="component" value="Chromosome"/>
</dbReference>
<name>A0ABY5GSE5_9GAMM</name>
<dbReference type="EMBL" id="CP073344">
    <property type="protein sequence ID" value="UTW01821.1"/>
    <property type="molecule type" value="Genomic_DNA"/>
</dbReference>
<evidence type="ECO:0000259" key="3">
    <source>
        <dbReference type="PROSITE" id="PS50887"/>
    </source>
</evidence>
<evidence type="ECO:0000313" key="5">
    <source>
        <dbReference type="Proteomes" id="UP001059950"/>
    </source>
</evidence>
<evidence type="ECO:0000313" key="4">
    <source>
        <dbReference type="EMBL" id="UTW01821.1"/>
    </source>
</evidence>
<dbReference type="PROSITE" id="PS50887">
    <property type="entry name" value="GGDEF"/>
    <property type="match status" value="1"/>
</dbReference>
<dbReference type="SUPFAM" id="SSF55073">
    <property type="entry name" value="Nucleotide cyclase"/>
    <property type="match status" value="1"/>
</dbReference>
<dbReference type="SUPFAM" id="SSF55781">
    <property type="entry name" value="GAF domain-like"/>
    <property type="match status" value="1"/>
</dbReference>
<dbReference type="InterPro" id="IPR050469">
    <property type="entry name" value="Diguanylate_Cyclase"/>
</dbReference>
<accession>A0ABY5GSE5</accession>
<keyword evidence="5" id="KW-1185">Reference proteome</keyword>
<dbReference type="InterPro" id="IPR000160">
    <property type="entry name" value="GGDEF_dom"/>
</dbReference>
<protein>
    <recommendedName>
        <fullName evidence="1">diguanylate cyclase</fullName>
        <ecNumber evidence="1">2.7.7.65</ecNumber>
    </recommendedName>
</protein>
<dbReference type="Pfam" id="PF04340">
    <property type="entry name" value="DUF484"/>
    <property type="match status" value="1"/>
</dbReference>
<comment type="catalytic activity">
    <reaction evidence="2">
        <text>2 GTP = 3',3'-c-di-GMP + 2 diphosphate</text>
        <dbReference type="Rhea" id="RHEA:24898"/>
        <dbReference type="ChEBI" id="CHEBI:33019"/>
        <dbReference type="ChEBI" id="CHEBI:37565"/>
        <dbReference type="ChEBI" id="CHEBI:58805"/>
        <dbReference type="EC" id="2.7.7.65"/>
    </reaction>
</comment>
<dbReference type="NCBIfam" id="TIGR00254">
    <property type="entry name" value="GGDEF"/>
    <property type="match status" value="1"/>
</dbReference>
<proteinExistence type="predicted"/>
<feature type="domain" description="GGDEF" evidence="3">
    <location>
        <begin position="221"/>
        <end position="362"/>
    </location>
</feature>
<dbReference type="InterPro" id="IPR029787">
    <property type="entry name" value="Nucleotide_cyclase"/>
</dbReference>
<dbReference type="SMART" id="SM00267">
    <property type="entry name" value="GGDEF"/>
    <property type="match status" value="1"/>
</dbReference>
<sequence length="380" mass="43159">MDPTDKENKDLRRSLHLLASKVERNEAILHSFFEMELRLLSCSNLAELLNLILIDFKQHFQLTAVNLILLDPENAARALLEEYTPPEPGHSLRFVTNQRLLKSLFPSPKLRIGKLSPQLKSVAFPSNPHVISSALLPLIRHDCLIGSLHLGSNDSARYSEHFDYDYIGHLASVISVCFENCINQQNLKRLSIIDMLTKVNNRRAFDQEIIRELSRASRHKTPLSCLFIDLDYFKLVNDNFGHQVGDKVLRSVGLLLKQNLRKTDFVARYGGEEFAILLPNCDAEKAIEIGNQLRNKILHMVIHNNDNEPFRVSASIGVTSCCYGSFAFDNLDAQAHALLKAADEAVYQAKEKGRNRIEYRPLPDMKPELFSNINSDLRSV</sequence>
<dbReference type="InterPro" id="IPR043128">
    <property type="entry name" value="Rev_trsase/Diguanyl_cyclase"/>
</dbReference>
<evidence type="ECO:0000256" key="1">
    <source>
        <dbReference type="ARBA" id="ARBA00012528"/>
    </source>
</evidence>
<dbReference type="Gene3D" id="3.30.450.40">
    <property type="match status" value="1"/>
</dbReference>
<evidence type="ECO:0000256" key="2">
    <source>
        <dbReference type="ARBA" id="ARBA00034247"/>
    </source>
</evidence>
<dbReference type="Pfam" id="PF00990">
    <property type="entry name" value="GGDEF"/>
    <property type="match status" value="1"/>
</dbReference>
<dbReference type="InterPro" id="IPR029016">
    <property type="entry name" value="GAF-like_dom_sf"/>
</dbReference>